<gene>
    <name evidence="7" type="primary">LOC100645199</name>
</gene>
<dbReference type="RefSeq" id="XP_048264173.1">
    <property type="nucleotide sequence ID" value="XM_048408216.1"/>
</dbReference>
<accession>A0A9C6SEV3</accession>
<keyword evidence="6" id="KW-1185">Reference proteome</keyword>
<dbReference type="Pfam" id="PF00135">
    <property type="entry name" value="COesterase"/>
    <property type="match status" value="1"/>
</dbReference>
<evidence type="ECO:0000256" key="3">
    <source>
        <dbReference type="ARBA" id="ARBA00023180"/>
    </source>
</evidence>
<organism evidence="6 7">
    <name type="scientific">Bombus terrestris</name>
    <name type="common">Buff-tailed bumblebee</name>
    <name type="synonym">Apis terrestris</name>
    <dbReference type="NCBI Taxonomy" id="30195"/>
    <lineage>
        <taxon>Eukaryota</taxon>
        <taxon>Metazoa</taxon>
        <taxon>Ecdysozoa</taxon>
        <taxon>Arthropoda</taxon>
        <taxon>Hexapoda</taxon>
        <taxon>Insecta</taxon>
        <taxon>Pterygota</taxon>
        <taxon>Neoptera</taxon>
        <taxon>Endopterygota</taxon>
        <taxon>Hymenoptera</taxon>
        <taxon>Apocrita</taxon>
        <taxon>Aculeata</taxon>
        <taxon>Apoidea</taxon>
        <taxon>Anthophila</taxon>
        <taxon>Apidae</taxon>
        <taxon>Bombus</taxon>
        <taxon>Bombus</taxon>
    </lineage>
</organism>
<keyword evidence="3" id="KW-0325">Glycoprotein</keyword>
<protein>
    <submittedName>
        <fullName evidence="7">Carboxylesterase 1C</fullName>
    </submittedName>
</protein>
<dbReference type="AlphaFoldDB" id="A0A9C6SEV3"/>
<evidence type="ECO:0000256" key="4">
    <source>
        <dbReference type="SAM" id="SignalP"/>
    </source>
</evidence>
<dbReference type="InterPro" id="IPR029058">
    <property type="entry name" value="AB_hydrolase_fold"/>
</dbReference>
<feature type="domain" description="Carboxylesterase type B" evidence="5">
    <location>
        <begin position="41"/>
        <end position="182"/>
    </location>
</feature>
<reference evidence="7" key="1">
    <citation type="submission" date="2025-08" db="UniProtKB">
        <authorList>
            <consortium name="RefSeq"/>
        </authorList>
    </citation>
    <scope>IDENTIFICATION</scope>
</reference>
<evidence type="ECO:0000256" key="2">
    <source>
        <dbReference type="ARBA" id="ARBA00022729"/>
    </source>
</evidence>
<dbReference type="Gene3D" id="3.40.50.1820">
    <property type="entry name" value="alpha/beta hydrolase"/>
    <property type="match status" value="1"/>
</dbReference>
<proteinExistence type="inferred from homology"/>
<dbReference type="Proteomes" id="UP000835206">
    <property type="component" value="Chromosome 8"/>
</dbReference>
<dbReference type="InterPro" id="IPR019819">
    <property type="entry name" value="Carboxylesterase_B_CS"/>
</dbReference>
<evidence type="ECO:0000259" key="5">
    <source>
        <dbReference type="Pfam" id="PF00135"/>
    </source>
</evidence>
<dbReference type="KEGG" id="bter:100645199"/>
<dbReference type="PROSITE" id="PS00941">
    <property type="entry name" value="CARBOXYLESTERASE_B_2"/>
    <property type="match status" value="1"/>
</dbReference>
<comment type="similarity">
    <text evidence="1">Belongs to the type-B carboxylesterase/lipase family.</text>
</comment>
<dbReference type="OrthoDB" id="408631at2759"/>
<evidence type="ECO:0000313" key="6">
    <source>
        <dbReference type="Proteomes" id="UP000835206"/>
    </source>
</evidence>
<dbReference type="PANTHER" id="PTHR43903">
    <property type="entry name" value="NEUROLIGIN"/>
    <property type="match status" value="1"/>
</dbReference>
<dbReference type="InterPro" id="IPR002018">
    <property type="entry name" value="CarbesteraseB"/>
</dbReference>
<evidence type="ECO:0000256" key="1">
    <source>
        <dbReference type="ARBA" id="ARBA00005964"/>
    </source>
</evidence>
<feature type="chain" id="PRO_5038498406" evidence="4">
    <location>
        <begin position="18"/>
        <end position="188"/>
    </location>
</feature>
<dbReference type="SUPFAM" id="SSF53474">
    <property type="entry name" value="alpha/beta-Hydrolases"/>
    <property type="match status" value="1"/>
</dbReference>
<feature type="signal peptide" evidence="4">
    <location>
        <begin position="1"/>
        <end position="17"/>
    </location>
</feature>
<name>A0A9C6SEV3_BOMTE</name>
<evidence type="ECO:0000313" key="7">
    <source>
        <dbReference type="RefSeq" id="XP_048264173.1"/>
    </source>
</evidence>
<sequence length="188" mass="20666">MKCSAWLLFALLPRLLAVLPVANSQIVAQRIPVRQGLGREQPIVRISGQGSVAGKEVTVNSIKVIEYLGIPYAQPPLGKLRFAAPVTDPLPSWSGVRNATKFAPSCQQMTDKPKLHEQYYKRLLPVEQPDPGVSEDCLYLNIFSPDGNKPSDGWPVMVWFHGGDFNTGTPAIWNASIFVSRQKGVSII</sequence>
<dbReference type="InterPro" id="IPR051093">
    <property type="entry name" value="Neuroligin/BSAL"/>
</dbReference>
<keyword evidence="2 4" id="KW-0732">Signal</keyword>
<dbReference type="GeneID" id="100645199"/>